<keyword evidence="12" id="KW-0812">Transmembrane</keyword>
<dbReference type="InterPro" id="IPR004358">
    <property type="entry name" value="Sig_transdc_His_kin-like_C"/>
</dbReference>
<feature type="transmembrane region" description="Helical" evidence="12">
    <location>
        <begin position="241"/>
        <end position="264"/>
    </location>
</feature>
<dbReference type="Pfam" id="PF02518">
    <property type="entry name" value="HATPase_c"/>
    <property type="match status" value="1"/>
</dbReference>
<dbReference type="PROSITE" id="PS50109">
    <property type="entry name" value="HIS_KIN"/>
    <property type="match status" value="1"/>
</dbReference>
<evidence type="ECO:0000256" key="3">
    <source>
        <dbReference type="ARBA" id="ARBA00012438"/>
    </source>
</evidence>
<comment type="subcellular location">
    <subcellularLocation>
        <location evidence="2">Cell membrane</location>
    </subcellularLocation>
</comment>
<evidence type="ECO:0000256" key="4">
    <source>
        <dbReference type="ARBA" id="ARBA00022475"/>
    </source>
</evidence>
<dbReference type="CDD" id="cd00082">
    <property type="entry name" value="HisKA"/>
    <property type="match status" value="1"/>
</dbReference>
<dbReference type="InterPro" id="IPR036890">
    <property type="entry name" value="HATPase_C_sf"/>
</dbReference>
<dbReference type="SMART" id="SM00388">
    <property type="entry name" value="HisKA"/>
    <property type="match status" value="1"/>
</dbReference>
<keyword evidence="9" id="KW-0067">ATP-binding</keyword>
<name>A0A171A7Z7_9BACT</name>
<keyword evidence="10" id="KW-0902">Two-component regulatory system</keyword>
<feature type="domain" description="Histidine kinase" evidence="13">
    <location>
        <begin position="279"/>
        <end position="498"/>
    </location>
</feature>
<dbReference type="EC" id="2.7.13.3" evidence="3"/>
<keyword evidence="15" id="KW-1185">Reference proteome</keyword>
<evidence type="ECO:0000313" key="15">
    <source>
        <dbReference type="Proteomes" id="UP000076586"/>
    </source>
</evidence>
<dbReference type="InterPro" id="IPR003661">
    <property type="entry name" value="HisK_dim/P_dom"/>
</dbReference>
<evidence type="ECO:0000256" key="12">
    <source>
        <dbReference type="SAM" id="Phobius"/>
    </source>
</evidence>
<dbReference type="GO" id="GO:0005524">
    <property type="term" value="F:ATP binding"/>
    <property type="evidence" value="ECO:0007669"/>
    <property type="project" value="UniProtKB-KW"/>
</dbReference>
<feature type="transmembrane region" description="Helical" evidence="12">
    <location>
        <begin position="6"/>
        <end position="29"/>
    </location>
</feature>
<dbReference type="SMART" id="SM00387">
    <property type="entry name" value="HATPase_c"/>
    <property type="match status" value="1"/>
</dbReference>
<dbReference type="RefSeq" id="WP_084252359.1">
    <property type="nucleotide sequence ID" value="NZ_BDCR01000003.1"/>
</dbReference>
<dbReference type="Proteomes" id="UP000076586">
    <property type="component" value="Unassembled WGS sequence"/>
</dbReference>
<keyword evidence="12" id="KW-1133">Transmembrane helix</keyword>
<dbReference type="SUPFAM" id="SSF55874">
    <property type="entry name" value="ATPase domain of HSP90 chaperone/DNA topoisomerase II/histidine kinase"/>
    <property type="match status" value="1"/>
</dbReference>
<dbReference type="OrthoDB" id="1933776at2"/>
<dbReference type="InterPro" id="IPR005467">
    <property type="entry name" value="His_kinase_dom"/>
</dbReference>
<keyword evidence="11 12" id="KW-0472">Membrane</keyword>
<accession>A0A171A7Z7</accession>
<dbReference type="InterPro" id="IPR003594">
    <property type="entry name" value="HATPase_dom"/>
</dbReference>
<protein>
    <recommendedName>
        <fullName evidence="3">histidine kinase</fullName>
        <ecNumber evidence="3">2.7.13.3</ecNumber>
    </recommendedName>
</protein>
<evidence type="ECO:0000256" key="10">
    <source>
        <dbReference type="ARBA" id="ARBA00023012"/>
    </source>
</evidence>
<comment type="catalytic activity">
    <reaction evidence="1">
        <text>ATP + protein L-histidine = ADP + protein N-phospho-L-histidine.</text>
        <dbReference type="EC" id="2.7.13.3"/>
    </reaction>
</comment>
<dbReference type="FunFam" id="3.30.565.10:FF:000023">
    <property type="entry name" value="PAS domain-containing sensor histidine kinase"/>
    <property type="match status" value="1"/>
</dbReference>
<dbReference type="STRING" id="681398.PJIAN_3702"/>
<keyword evidence="4" id="KW-1003">Cell membrane</keyword>
<organism evidence="14 15">
    <name type="scientific">Paludibacter jiangxiensis</name>
    <dbReference type="NCBI Taxonomy" id="681398"/>
    <lineage>
        <taxon>Bacteria</taxon>
        <taxon>Pseudomonadati</taxon>
        <taxon>Bacteroidota</taxon>
        <taxon>Bacteroidia</taxon>
        <taxon>Bacteroidales</taxon>
        <taxon>Paludibacteraceae</taxon>
        <taxon>Paludibacter</taxon>
    </lineage>
</organism>
<dbReference type="SUPFAM" id="SSF47384">
    <property type="entry name" value="Homodimeric domain of signal transducing histidine kinase"/>
    <property type="match status" value="1"/>
</dbReference>
<comment type="caution">
    <text evidence="14">The sequence shown here is derived from an EMBL/GenBank/DDBJ whole genome shotgun (WGS) entry which is preliminary data.</text>
</comment>
<evidence type="ECO:0000256" key="11">
    <source>
        <dbReference type="ARBA" id="ARBA00023136"/>
    </source>
</evidence>
<evidence type="ECO:0000256" key="8">
    <source>
        <dbReference type="ARBA" id="ARBA00022777"/>
    </source>
</evidence>
<dbReference type="Gene3D" id="1.10.287.130">
    <property type="match status" value="1"/>
</dbReference>
<dbReference type="GO" id="GO:0000155">
    <property type="term" value="F:phosphorelay sensor kinase activity"/>
    <property type="evidence" value="ECO:0007669"/>
    <property type="project" value="InterPro"/>
</dbReference>
<evidence type="ECO:0000256" key="5">
    <source>
        <dbReference type="ARBA" id="ARBA00022553"/>
    </source>
</evidence>
<keyword evidence="7" id="KW-0547">Nucleotide-binding</keyword>
<evidence type="ECO:0000256" key="6">
    <source>
        <dbReference type="ARBA" id="ARBA00022679"/>
    </source>
</evidence>
<keyword evidence="6" id="KW-0808">Transferase</keyword>
<evidence type="ECO:0000256" key="9">
    <source>
        <dbReference type="ARBA" id="ARBA00022840"/>
    </source>
</evidence>
<dbReference type="EMBL" id="BDCR01000003">
    <property type="protein sequence ID" value="GAT63376.1"/>
    <property type="molecule type" value="Genomic_DNA"/>
</dbReference>
<evidence type="ECO:0000313" key="14">
    <source>
        <dbReference type="EMBL" id="GAT63376.1"/>
    </source>
</evidence>
<evidence type="ECO:0000256" key="2">
    <source>
        <dbReference type="ARBA" id="ARBA00004236"/>
    </source>
</evidence>
<reference evidence="15" key="2">
    <citation type="journal article" date="2017" name="Genome Announc.">
        <title>Draft genome sequence of Paludibacter jiangxiensis NM7(T), a propionate-producing fermentative bacterium.</title>
        <authorList>
            <person name="Qiu Y.-L."/>
            <person name="Tourlousse D.M."/>
            <person name="Matsuura N."/>
            <person name="Ohashi A."/>
            <person name="Sekiguchi Y."/>
        </authorList>
    </citation>
    <scope>NUCLEOTIDE SEQUENCE [LARGE SCALE GENOMIC DNA]</scope>
    <source>
        <strain evidence="15">NM7</strain>
    </source>
</reference>
<dbReference type="PANTHER" id="PTHR43547:SF2">
    <property type="entry name" value="HYBRID SIGNAL TRANSDUCTION HISTIDINE KINASE C"/>
    <property type="match status" value="1"/>
</dbReference>
<dbReference type="PRINTS" id="PR00344">
    <property type="entry name" value="BCTRLSENSOR"/>
</dbReference>
<dbReference type="CDD" id="cd00075">
    <property type="entry name" value="HATPase"/>
    <property type="match status" value="1"/>
</dbReference>
<dbReference type="AlphaFoldDB" id="A0A171A7Z7"/>
<gene>
    <name evidence="14" type="ORF">PJIAN_3702</name>
</gene>
<dbReference type="Gene3D" id="3.30.565.10">
    <property type="entry name" value="Histidine kinase-like ATPase, C-terminal domain"/>
    <property type="match status" value="1"/>
</dbReference>
<evidence type="ECO:0000259" key="13">
    <source>
        <dbReference type="PROSITE" id="PS50109"/>
    </source>
</evidence>
<reference evidence="15" key="1">
    <citation type="submission" date="2016-04" db="EMBL/GenBank/DDBJ databases">
        <title>Draft genome sequence of Paludibacter jiangxiensis strain NM7.</title>
        <authorList>
            <person name="Qiu Y."/>
            <person name="Matsuura N."/>
            <person name="Ohashi A."/>
            <person name="Tourlousse M.D."/>
            <person name="Sekiguchi Y."/>
        </authorList>
    </citation>
    <scope>NUCLEOTIDE SEQUENCE [LARGE SCALE GENOMIC DNA]</scope>
    <source>
        <strain evidence="15">NM7</strain>
    </source>
</reference>
<keyword evidence="5" id="KW-0597">Phosphoprotein</keyword>
<sequence>MKKIVIWILLATMSITFVGLVFIQFRYLLQMSSLMEEQFDSNVKRSLYQVALDLEESEASKYLNQELGAAEIAKLGKLTTSALMDSNQVASGVNIDTTSFGSKPTVSISNPASSIQATSKYRQTLLAQAFTHSRKLVETVAWRRMKEAAAKALAQRVNINELTALLQEELANNEVITPYYFRLIDKKGDEVYNSSADSISVVHKNEYTQKLFPNDLVTGKSAYLAVGFPIKKNMFRNSLTLLLPWAILSFILLVSCMVSIWLIFRQRRLNEIKNDFVSNMTHELKTPVSTISLAAQMLADPAVSKTTDTLKYYTRVIVDETKRLSFHIEKVLQMSTFERGNGNLKMTERDINDLLNMILENFWVKVHAKHGQLIADLEAEESYALVDETHFTNVLYNLMDNAVKYTPSNLVLTVKTWNEKGNLMISIQDNGVGIKKEYQKHIFDKFFRVPTGNVHNVKGFGLGLAYVKQIVDAHHGFIKVESEPNIGTKFIITLPTLKQN</sequence>
<keyword evidence="8" id="KW-0418">Kinase</keyword>
<proteinExistence type="predicted"/>
<evidence type="ECO:0000256" key="1">
    <source>
        <dbReference type="ARBA" id="ARBA00000085"/>
    </source>
</evidence>
<dbReference type="GO" id="GO:0005886">
    <property type="term" value="C:plasma membrane"/>
    <property type="evidence" value="ECO:0007669"/>
    <property type="project" value="UniProtKB-SubCell"/>
</dbReference>
<dbReference type="Pfam" id="PF00512">
    <property type="entry name" value="HisKA"/>
    <property type="match status" value="1"/>
</dbReference>
<dbReference type="PANTHER" id="PTHR43547">
    <property type="entry name" value="TWO-COMPONENT HISTIDINE KINASE"/>
    <property type="match status" value="1"/>
</dbReference>
<dbReference type="InterPro" id="IPR036097">
    <property type="entry name" value="HisK_dim/P_sf"/>
</dbReference>
<evidence type="ECO:0000256" key="7">
    <source>
        <dbReference type="ARBA" id="ARBA00022741"/>
    </source>
</evidence>